<accession>A0A1X7I3S0</accession>
<gene>
    <name evidence="1" type="ORF">SAMN05660862_0422</name>
</gene>
<dbReference type="STRING" id="561061.SAMN05660862_0422"/>
<evidence type="ECO:0000313" key="2">
    <source>
        <dbReference type="Proteomes" id="UP000192980"/>
    </source>
</evidence>
<name>A0A1X7I3S0_9SPHI</name>
<protein>
    <recommendedName>
        <fullName evidence="3">CarboxypepD_reg-like domain-containing protein</fullName>
    </recommendedName>
</protein>
<sequence length="604" mass="66105">MFKSQFISSLKIILYIVRKSKLFIALICFCFFCSAATAQGSLSKKIKVPGFEKTMLRTIFNHLERTESFYFSYNSNLLDTEKIVDTKPFDGLLIDYLEKLLGEKFSFKETESHVIITYAPQRMDVSVEVEPTSNRAMVMGYVRDIRTKEGIPHASIYDRVAFQTSTLSDKNGYFVLDLKKADHILAIGLSKENYRDTSIMLLLPIDAVKNLKGRKLGYYARQDSSRTVYDSYFGHFFTSSAQRLQSLNLGGVFAYSPFQMSLTPGLSTHGFFNSQIVNTFSLNLIGGATAGVDGTELAGGFNVNQYDMRGAQFAGVINVVGGNVKGFQLAGGGNVVMNDVEGVQIGGVWNLADTVHHGIQLSGGFNGAKTSYGSQIAGVHNLSRNEVAVQITGGVNIAKVVKGVQLAGVLNVSRKEVVSQLAGGINIAKKVKGVQLAGVLNIADSSDYPIALLSLVKNGTKQLSVHIDDSKLVALNFRSGGRVLYSVLGFGLYVDDPIMKYAAEFGLGARLVHTSKFSFSTELVQRTNFADNFRTTDNNRVSLRFMPAMYLSKHLQVFAAPSFNYAQALEQESGAGTAWRFWGASRTRNSFHGGGTVGINYVFN</sequence>
<reference evidence="1 2" key="1">
    <citation type="submission" date="2017-04" db="EMBL/GenBank/DDBJ databases">
        <authorList>
            <person name="Afonso C.L."/>
            <person name="Miller P.J."/>
            <person name="Scott M.A."/>
            <person name="Spackman E."/>
            <person name="Goraichik I."/>
            <person name="Dimitrov K.M."/>
            <person name="Suarez D.L."/>
            <person name="Swayne D.E."/>
        </authorList>
    </citation>
    <scope>NUCLEOTIDE SEQUENCE [LARGE SCALE GENOMIC DNA]</scope>
    <source>
        <strain evidence="1 2">DSM 22418</strain>
    </source>
</reference>
<proteinExistence type="predicted"/>
<dbReference type="EMBL" id="FXAU01000001">
    <property type="protein sequence ID" value="SMG09070.1"/>
    <property type="molecule type" value="Genomic_DNA"/>
</dbReference>
<dbReference type="AlphaFoldDB" id="A0A1X7I3S0"/>
<organism evidence="1 2">
    <name type="scientific">Sphingobacterium psychroaquaticum</name>
    <dbReference type="NCBI Taxonomy" id="561061"/>
    <lineage>
        <taxon>Bacteria</taxon>
        <taxon>Pseudomonadati</taxon>
        <taxon>Bacteroidota</taxon>
        <taxon>Sphingobacteriia</taxon>
        <taxon>Sphingobacteriales</taxon>
        <taxon>Sphingobacteriaceae</taxon>
        <taxon>Sphingobacterium</taxon>
    </lineage>
</organism>
<evidence type="ECO:0000313" key="1">
    <source>
        <dbReference type="EMBL" id="SMG09070.1"/>
    </source>
</evidence>
<evidence type="ECO:0008006" key="3">
    <source>
        <dbReference type="Google" id="ProtNLM"/>
    </source>
</evidence>
<dbReference type="Proteomes" id="UP000192980">
    <property type="component" value="Unassembled WGS sequence"/>
</dbReference>
<keyword evidence="2" id="KW-1185">Reference proteome</keyword>